<organism evidence="1 2">
    <name type="scientific">Trichonephila clavipes</name>
    <name type="common">Golden silk orbweaver</name>
    <name type="synonym">Nephila clavipes</name>
    <dbReference type="NCBI Taxonomy" id="2585209"/>
    <lineage>
        <taxon>Eukaryota</taxon>
        <taxon>Metazoa</taxon>
        <taxon>Ecdysozoa</taxon>
        <taxon>Arthropoda</taxon>
        <taxon>Chelicerata</taxon>
        <taxon>Arachnida</taxon>
        <taxon>Araneae</taxon>
        <taxon>Araneomorphae</taxon>
        <taxon>Entelegynae</taxon>
        <taxon>Araneoidea</taxon>
        <taxon>Nephilidae</taxon>
        <taxon>Trichonephila</taxon>
    </lineage>
</organism>
<dbReference type="AlphaFoldDB" id="A0A8X6VLC2"/>
<evidence type="ECO:0000313" key="1">
    <source>
        <dbReference type="EMBL" id="GFY12128.1"/>
    </source>
</evidence>
<keyword evidence="2" id="KW-1185">Reference proteome</keyword>
<reference evidence="1" key="1">
    <citation type="submission" date="2020-08" db="EMBL/GenBank/DDBJ databases">
        <title>Multicomponent nature underlies the extraordinary mechanical properties of spider dragline silk.</title>
        <authorList>
            <person name="Kono N."/>
            <person name="Nakamura H."/>
            <person name="Mori M."/>
            <person name="Yoshida Y."/>
            <person name="Ohtoshi R."/>
            <person name="Malay A.D."/>
            <person name="Moran D.A.P."/>
            <person name="Tomita M."/>
            <person name="Numata K."/>
            <person name="Arakawa K."/>
        </authorList>
    </citation>
    <scope>NUCLEOTIDE SEQUENCE</scope>
</reference>
<protein>
    <submittedName>
        <fullName evidence="1">Uncharacterized protein</fullName>
    </submittedName>
</protein>
<accession>A0A8X6VLC2</accession>
<dbReference type="Proteomes" id="UP000887159">
    <property type="component" value="Unassembled WGS sequence"/>
</dbReference>
<gene>
    <name evidence="1" type="primary">AVEN_188196_1</name>
    <name evidence="1" type="ORF">TNCV_3096821</name>
</gene>
<proteinExistence type="predicted"/>
<comment type="caution">
    <text evidence="1">The sequence shown here is derived from an EMBL/GenBank/DDBJ whole genome shotgun (WGS) entry which is preliminary data.</text>
</comment>
<dbReference type="EMBL" id="BMAU01021310">
    <property type="protein sequence ID" value="GFY12128.1"/>
    <property type="molecule type" value="Genomic_DNA"/>
</dbReference>
<sequence>MNRSSYTVGLYWAGTRDMPATIRYLDHEYTSICCLEKILPTAMRPLILLFVVVACVLSTALGQESEEKPKESWWKNFKERVKEVLTKWRDDIKSLWEDVLGKAEDMKGWTEEMFESLKKKLKEWVDSKPELPDNEKNEIENFIDKLKMSTKTIDP</sequence>
<evidence type="ECO:0000313" key="2">
    <source>
        <dbReference type="Proteomes" id="UP000887159"/>
    </source>
</evidence>
<name>A0A8X6VLC2_TRICX</name>